<proteinExistence type="predicted"/>
<comment type="caution">
    <text evidence="1">The sequence shown here is derived from an EMBL/GenBank/DDBJ whole genome shotgun (WGS) entry which is preliminary data.</text>
</comment>
<name>X0UVG2_9ZZZZ</name>
<organism evidence="1">
    <name type="scientific">marine sediment metagenome</name>
    <dbReference type="NCBI Taxonomy" id="412755"/>
    <lineage>
        <taxon>unclassified sequences</taxon>
        <taxon>metagenomes</taxon>
        <taxon>ecological metagenomes</taxon>
    </lineage>
</organism>
<dbReference type="EMBL" id="BARS01019577">
    <property type="protein sequence ID" value="GAF92435.1"/>
    <property type="molecule type" value="Genomic_DNA"/>
</dbReference>
<evidence type="ECO:0000313" key="1">
    <source>
        <dbReference type="EMBL" id="GAF92435.1"/>
    </source>
</evidence>
<dbReference type="AlphaFoldDB" id="X0UVG2"/>
<reference evidence="1" key="1">
    <citation type="journal article" date="2014" name="Front. Microbiol.">
        <title>High frequency of phylogenetically diverse reductive dehalogenase-homologous genes in deep subseafloor sedimentary metagenomes.</title>
        <authorList>
            <person name="Kawai M."/>
            <person name="Futagami T."/>
            <person name="Toyoda A."/>
            <person name="Takaki Y."/>
            <person name="Nishi S."/>
            <person name="Hori S."/>
            <person name="Arai W."/>
            <person name="Tsubouchi T."/>
            <person name="Morono Y."/>
            <person name="Uchiyama I."/>
            <person name="Ito T."/>
            <person name="Fujiyama A."/>
            <person name="Inagaki F."/>
            <person name="Takami H."/>
        </authorList>
    </citation>
    <scope>NUCLEOTIDE SEQUENCE</scope>
    <source>
        <strain evidence="1">Expedition CK06-06</strain>
    </source>
</reference>
<gene>
    <name evidence="1" type="ORF">S01H1_31700</name>
</gene>
<protein>
    <recommendedName>
        <fullName evidence="2">Cthe-2314-like HEPN domain-containing protein</fullName>
    </recommendedName>
</protein>
<sequence length="152" mass="17989">MTEKLQTEYREAVYRALERFQFIEETLRMYLDLVIQIAKIELTQYFPVNLTKKDLSKLSLGKLKDMFSRFNGNASLKSSLKKVTPDRNRVAHQSLLFTLGELKDNAHLTKLIHEMNEIESRAKEVHETLLDERWKLHKLLNILRHSKKHKGK</sequence>
<accession>X0UVG2</accession>
<evidence type="ECO:0008006" key="2">
    <source>
        <dbReference type="Google" id="ProtNLM"/>
    </source>
</evidence>